<proteinExistence type="predicted"/>
<dbReference type="InterPro" id="IPR035437">
    <property type="entry name" value="SNase_OB-fold_sf"/>
</dbReference>
<dbReference type="AlphaFoldDB" id="A0A7X0NGK2"/>
<comment type="caution">
    <text evidence="1">The sequence shown here is derived from an EMBL/GenBank/DDBJ whole genome shotgun (WGS) entry which is preliminary data.</text>
</comment>
<evidence type="ECO:0000313" key="2">
    <source>
        <dbReference type="Proteomes" id="UP000537141"/>
    </source>
</evidence>
<name>A0A7X0NGK2_9GAMM</name>
<keyword evidence="1" id="KW-0540">Nuclease</keyword>
<keyword evidence="2" id="KW-1185">Reference proteome</keyword>
<sequence length="229" mass="25673">MNIRTILSLFCLFITFFTQAGDLYYAKVVKVDSNNVIHLLKGESIRAISLGYITTPVEGEVYHTEVNSLLNDTLLGNWVKITELSYGANAIVKPALVRTRDLELVNTLLLQKGLAIPNHKTSPPQAINTHAQKAREKSLGLWGELALFNHQRSEPTRSRIKIMMENYKASLEKAKLKGVEPYVGDSKTNIAYKLKCLMSISKPLMFATKYVALNKGYTLEVNKCPKNKS</sequence>
<dbReference type="RefSeq" id="WP_184423879.1">
    <property type="nucleotide sequence ID" value="NZ_BAABLB010000049.1"/>
</dbReference>
<dbReference type="GO" id="GO:0004519">
    <property type="term" value="F:endonuclease activity"/>
    <property type="evidence" value="ECO:0007669"/>
    <property type="project" value="UniProtKB-KW"/>
</dbReference>
<dbReference type="Gene3D" id="2.40.50.90">
    <property type="match status" value="1"/>
</dbReference>
<accession>A0A7X0NGK2</accession>
<reference evidence="1 2" key="1">
    <citation type="submission" date="2020-08" db="EMBL/GenBank/DDBJ databases">
        <title>Genomic Encyclopedia of Type Strains, Phase IV (KMG-IV): sequencing the most valuable type-strain genomes for metagenomic binning, comparative biology and taxonomic classification.</title>
        <authorList>
            <person name="Goeker M."/>
        </authorList>
    </citation>
    <scope>NUCLEOTIDE SEQUENCE [LARGE SCALE GENOMIC DNA]</scope>
    <source>
        <strain evidence="1 2">DSM 26287</strain>
    </source>
</reference>
<evidence type="ECO:0000313" key="1">
    <source>
        <dbReference type="EMBL" id="MBB6543071.1"/>
    </source>
</evidence>
<dbReference type="Proteomes" id="UP000537141">
    <property type="component" value="Unassembled WGS sequence"/>
</dbReference>
<dbReference type="SUPFAM" id="SSF50199">
    <property type="entry name" value="Staphylococcal nuclease"/>
    <property type="match status" value="1"/>
</dbReference>
<keyword evidence="1" id="KW-0378">Hydrolase</keyword>
<dbReference type="EMBL" id="JACHHU010000010">
    <property type="protein sequence ID" value="MBB6543071.1"/>
    <property type="molecule type" value="Genomic_DNA"/>
</dbReference>
<gene>
    <name evidence="1" type="ORF">HNQ55_001578</name>
</gene>
<organism evidence="1 2">
    <name type="scientific">Thalassotalea piscium</name>
    <dbReference type="NCBI Taxonomy" id="1230533"/>
    <lineage>
        <taxon>Bacteria</taxon>
        <taxon>Pseudomonadati</taxon>
        <taxon>Pseudomonadota</taxon>
        <taxon>Gammaproteobacteria</taxon>
        <taxon>Alteromonadales</taxon>
        <taxon>Colwelliaceae</taxon>
        <taxon>Thalassotalea</taxon>
    </lineage>
</organism>
<protein>
    <submittedName>
        <fullName evidence="1">Endonuclease YncB(Thermonuclease family)</fullName>
    </submittedName>
</protein>
<keyword evidence="1" id="KW-0255">Endonuclease</keyword>